<organism evidence="1 2">
    <name type="scientific">Leptospira noguchii serovar Panama str. CZ214</name>
    <dbReference type="NCBI Taxonomy" id="1001595"/>
    <lineage>
        <taxon>Bacteria</taxon>
        <taxon>Pseudomonadati</taxon>
        <taxon>Spirochaetota</taxon>
        <taxon>Spirochaetia</taxon>
        <taxon>Leptospirales</taxon>
        <taxon>Leptospiraceae</taxon>
        <taxon>Leptospira</taxon>
    </lineage>
</organism>
<dbReference type="EMBL" id="AKWY02000012">
    <property type="protein sequence ID" value="EQA72882.1"/>
    <property type="molecule type" value="Genomic_DNA"/>
</dbReference>
<proteinExistence type="predicted"/>
<sequence length="47" mass="5596">MFFFRADERKFVLVLQIVFKNVGTLTNLDFTDCLRKCGNSHKIIRFL</sequence>
<accession>T0GVD0</accession>
<comment type="caution">
    <text evidence="1">The sequence shown here is derived from an EMBL/GenBank/DDBJ whole genome shotgun (WGS) entry which is preliminary data.</text>
</comment>
<evidence type="ECO:0000313" key="1">
    <source>
        <dbReference type="EMBL" id="EQA72882.1"/>
    </source>
</evidence>
<dbReference type="AlphaFoldDB" id="T0GVD0"/>
<dbReference type="AntiFam" id="ANF00051">
    <property type="entry name" value="Translation of DNA tandem repeat"/>
</dbReference>
<evidence type="ECO:0000313" key="2">
    <source>
        <dbReference type="Proteomes" id="UP000015442"/>
    </source>
</evidence>
<dbReference type="Proteomes" id="UP000015442">
    <property type="component" value="Unassembled WGS sequence"/>
</dbReference>
<gene>
    <name evidence="1" type="ORF">LEP1GSC059_3291</name>
</gene>
<protein>
    <submittedName>
        <fullName evidence="1">Uncharacterized protein</fullName>
    </submittedName>
</protein>
<name>T0GVD0_9LEPT</name>
<reference evidence="1 2" key="1">
    <citation type="submission" date="2013-05" db="EMBL/GenBank/DDBJ databases">
        <authorList>
            <person name="Harkins D.M."/>
            <person name="Durkin A.S."/>
            <person name="Brinkac L.M."/>
            <person name="Haft D.H."/>
            <person name="Selengut J.D."/>
            <person name="Sanka R."/>
            <person name="DePew J."/>
            <person name="Purushe J."/>
            <person name="Hartskeerl R.A."/>
            <person name="Ahmed A."/>
            <person name="van der Linden H."/>
            <person name="Goris M.G.A."/>
            <person name="Vinetz J.M."/>
            <person name="Sutton G.G."/>
            <person name="Nierman W.C."/>
            <person name="Fouts D.E."/>
        </authorList>
    </citation>
    <scope>NUCLEOTIDE SEQUENCE [LARGE SCALE GENOMIC DNA]</scope>
    <source>
        <strain evidence="1 2">CZ214</strain>
    </source>
</reference>
<dbReference type="NCBIfam" id="NF038097">
    <property type="entry name" value="KCGN_DNA_rpt"/>
    <property type="match status" value="1"/>
</dbReference>